<evidence type="ECO:0000259" key="3">
    <source>
        <dbReference type="PROSITE" id="PS51462"/>
    </source>
</evidence>
<gene>
    <name evidence="4" type="ordered locus">B488_03400</name>
</gene>
<dbReference type="GO" id="GO:0034432">
    <property type="term" value="F:bis(5'-adenosyl)-pentaphosphatase activity"/>
    <property type="evidence" value="ECO:0007669"/>
    <property type="project" value="TreeGrafter"/>
</dbReference>
<dbReference type="NCBIfam" id="NF001938">
    <property type="entry name" value="PRK00714.1-5"/>
    <property type="match status" value="1"/>
</dbReference>
<organism evidence="4 5">
    <name type="scientific">Liberibacter crescens (strain BT-1)</name>
    <dbReference type="NCBI Taxonomy" id="1215343"/>
    <lineage>
        <taxon>Bacteria</taxon>
        <taxon>Pseudomonadati</taxon>
        <taxon>Pseudomonadota</taxon>
        <taxon>Alphaproteobacteria</taxon>
        <taxon>Hyphomicrobiales</taxon>
        <taxon>Rhizobiaceae</taxon>
        <taxon>Liberibacter</taxon>
    </lineage>
</organism>
<evidence type="ECO:0000313" key="4">
    <source>
        <dbReference type="EMBL" id="AGA64333.1"/>
    </source>
</evidence>
<comment type="cofactor">
    <cofactor evidence="1">
        <name>Mg(2+)</name>
        <dbReference type="ChEBI" id="CHEBI:18420"/>
    </cofactor>
</comment>
<dbReference type="STRING" id="1215343.B488_03400"/>
<keyword evidence="2 4" id="KW-0378">Hydrolase</keyword>
<dbReference type="InterPro" id="IPR000086">
    <property type="entry name" value="NUDIX_hydrolase_dom"/>
</dbReference>
<dbReference type="CDD" id="cd03671">
    <property type="entry name" value="NUDIX_Ap4A_hydrolase_plant_like"/>
    <property type="match status" value="1"/>
</dbReference>
<dbReference type="HOGENOM" id="CLU_087195_3_0_5"/>
<dbReference type="eggNOG" id="COG0494">
    <property type="taxonomic scope" value="Bacteria"/>
</dbReference>
<dbReference type="EMBL" id="CP003789">
    <property type="protein sequence ID" value="AGA64333.1"/>
    <property type="molecule type" value="Genomic_DNA"/>
</dbReference>
<keyword evidence="5" id="KW-1185">Reference proteome</keyword>
<dbReference type="PROSITE" id="PS00893">
    <property type="entry name" value="NUDIX_BOX"/>
    <property type="match status" value="1"/>
</dbReference>
<dbReference type="Proteomes" id="UP000010799">
    <property type="component" value="Chromosome"/>
</dbReference>
<evidence type="ECO:0000256" key="1">
    <source>
        <dbReference type="ARBA" id="ARBA00001946"/>
    </source>
</evidence>
<evidence type="ECO:0000313" key="5">
    <source>
        <dbReference type="Proteomes" id="UP000010799"/>
    </source>
</evidence>
<dbReference type="EC" id="3.6.1.-" evidence="4"/>
<dbReference type="GO" id="GO:0019693">
    <property type="term" value="P:ribose phosphate metabolic process"/>
    <property type="evidence" value="ECO:0007669"/>
    <property type="project" value="TreeGrafter"/>
</dbReference>
<dbReference type="GO" id="GO:0008893">
    <property type="term" value="F:guanosine-3',5'-bis(diphosphate) 3'-diphosphatase activity"/>
    <property type="evidence" value="ECO:0007669"/>
    <property type="project" value="TreeGrafter"/>
</dbReference>
<dbReference type="KEGG" id="lcc:B488_03400"/>
<dbReference type="AlphaFoldDB" id="L0EUI4"/>
<evidence type="ECO:0000256" key="2">
    <source>
        <dbReference type="ARBA" id="ARBA00022801"/>
    </source>
</evidence>
<accession>L0EUI4</accession>
<dbReference type="InterPro" id="IPR020084">
    <property type="entry name" value="NUDIX_hydrolase_CS"/>
</dbReference>
<dbReference type="PROSITE" id="PS51462">
    <property type="entry name" value="NUDIX"/>
    <property type="match status" value="1"/>
</dbReference>
<feature type="domain" description="Nudix hydrolase" evidence="3">
    <location>
        <begin position="14"/>
        <end position="163"/>
    </location>
</feature>
<name>L0EUI4_LIBCB</name>
<dbReference type="Pfam" id="PF00293">
    <property type="entry name" value="NUDIX"/>
    <property type="match status" value="1"/>
</dbReference>
<dbReference type="InterPro" id="IPR015797">
    <property type="entry name" value="NUDIX_hydrolase-like_dom_sf"/>
</dbReference>
<dbReference type="PANTHER" id="PTHR11839">
    <property type="entry name" value="UDP/ADP-SUGAR PYROPHOSPHATASE"/>
    <property type="match status" value="1"/>
</dbReference>
<dbReference type="SUPFAM" id="SSF55811">
    <property type="entry name" value="Nudix"/>
    <property type="match status" value="1"/>
</dbReference>
<dbReference type="InterPro" id="IPR022927">
    <property type="entry name" value="RppH"/>
</dbReference>
<dbReference type="PATRIC" id="fig|1215343.11.peg.349"/>
<dbReference type="PANTHER" id="PTHR11839:SF22">
    <property type="entry name" value="NUDIX HYDROLASE 26, CHLOROPLASTIC"/>
    <property type="match status" value="1"/>
</dbReference>
<sequence>MERVFNSSGICSFPYRQCVGIMVLNHDGLIWLGRRCIKNNIREDVGFLWQMPQGGIDNQERPIDAAYRELYEETGIKSVSFLQESFQYISYDFPEGIAKRNQYKGQTQKWFAFRFEGDEKEICVNRELYGYKSEFDAWTWKLMKEIPDMVVDFKRSAYIKVFNEFIHLLA</sequence>
<proteinExistence type="predicted"/>
<reference evidence="4 5" key="1">
    <citation type="journal article" date="2012" name="Stand. Genomic Sci.">
        <title>Complete genome sequence of Liberibacter crescens BT-1.</title>
        <authorList>
            <person name="Leonard M.T."/>
            <person name="Fagen J.R."/>
            <person name="Davis-Richardson A.G."/>
            <person name="Davis M.J."/>
            <person name="Triplett E.W."/>
        </authorList>
    </citation>
    <scope>NUCLEOTIDE SEQUENCE [LARGE SCALE GENOMIC DNA]</scope>
    <source>
        <strain evidence="4 5">BT-1</strain>
    </source>
</reference>
<dbReference type="Gene3D" id="3.90.79.10">
    <property type="entry name" value="Nucleoside Triphosphate Pyrophosphohydrolase"/>
    <property type="match status" value="1"/>
</dbReference>
<dbReference type="RefSeq" id="WP_015272760.1">
    <property type="nucleotide sequence ID" value="NC_019907.1"/>
</dbReference>
<dbReference type="GO" id="GO:0006753">
    <property type="term" value="P:nucleoside phosphate metabolic process"/>
    <property type="evidence" value="ECO:0007669"/>
    <property type="project" value="TreeGrafter"/>
</dbReference>
<protein>
    <submittedName>
        <fullName evidence="4">Adenosine (5')-pentaphospho-(5'')-adenosine pyrophosphohydrolase</fullName>
        <ecNumber evidence="4">3.6.1.-</ecNumber>
    </submittedName>
</protein>